<evidence type="ECO:0000256" key="1">
    <source>
        <dbReference type="ARBA" id="ARBA00022741"/>
    </source>
</evidence>
<evidence type="ECO:0000313" key="2">
    <source>
        <dbReference type="EMBL" id="EAR91265.3"/>
    </source>
</evidence>
<dbReference type="KEGG" id="tet:TTHERM_00784520"/>
<dbReference type="GeneID" id="7841988"/>
<dbReference type="GO" id="GO:0003924">
    <property type="term" value="F:GTPase activity"/>
    <property type="evidence" value="ECO:0007669"/>
    <property type="project" value="InterPro"/>
</dbReference>
<dbReference type="Gene3D" id="3.40.50.300">
    <property type="entry name" value="P-loop containing nucleotide triphosphate hydrolases"/>
    <property type="match status" value="1"/>
</dbReference>
<gene>
    <name evidence="2" type="ORF">TTHERM_00784520</name>
</gene>
<organism evidence="2 3">
    <name type="scientific">Tetrahymena thermophila (strain SB210)</name>
    <dbReference type="NCBI Taxonomy" id="312017"/>
    <lineage>
        <taxon>Eukaryota</taxon>
        <taxon>Sar</taxon>
        <taxon>Alveolata</taxon>
        <taxon>Ciliophora</taxon>
        <taxon>Intramacronucleata</taxon>
        <taxon>Oligohymenophorea</taxon>
        <taxon>Hymenostomatida</taxon>
        <taxon>Tetrahymenina</taxon>
        <taxon>Tetrahymenidae</taxon>
        <taxon>Tetrahymena</taxon>
    </lineage>
</organism>
<dbReference type="PROSITE" id="PS51421">
    <property type="entry name" value="RAS"/>
    <property type="match status" value="1"/>
</dbReference>
<dbReference type="Pfam" id="PF00071">
    <property type="entry name" value="Ras"/>
    <property type="match status" value="1"/>
</dbReference>
<dbReference type="InterPro" id="IPR001806">
    <property type="entry name" value="Small_GTPase"/>
</dbReference>
<keyword evidence="3" id="KW-1185">Reference proteome</keyword>
<dbReference type="STRING" id="312017.Q231N7"/>
<evidence type="ECO:0000313" key="3">
    <source>
        <dbReference type="Proteomes" id="UP000009168"/>
    </source>
</evidence>
<name>Q231N7_TETTS</name>
<dbReference type="SUPFAM" id="SSF52540">
    <property type="entry name" value="P-loop containing nucleoside triphosphate hydrolases"/>
    <property type="match status" value="1"/>
</dbReference>
<dbReference type="AlphaFoldDB" id="Q231N7"/>
<keyword evidence="1" id="KW-0547">Nucleotide-binding</keyword>
<dbReference type="HOGENOM" id="CLU_1100373_0_0_1"/>
<proteinExistence type="predicted"/>
<dbReference type="InterPro" id="IPR027417">
    <property type="entry name" value="P-loop_NTPase"/>
</dbReference>
<dbReference type="Proteomes" id="UP000009168">
    <property type="component" value="Unassembled WGS sequence"/>
</dbReference>
<dbReference type="PANTHER" id="PTHR47978">
    <property type="match status" value="1"/>
</dbReference>
<dbReference type="RefSeq" id="XP_001011510.3">
    <property type="nucleotide sequence ID" value="XM_001011510.3"/>
</dbReference>
<dbReference type="GO" id="GO:0005525">
    <property type="term" value="F:GTP binding"/>
    <property type="evidence" value="ECO:0007669"/>
    <property type="project" value="InterPro"/>
</dbReference>
<protein>
    <submittedName>
        <fullName evidence="2">Miro-like protein</fullName>
    </submittedName>
</protein>
<dbReference type="InParanoid" id="Q231N7"/>
<dbReference type="PRINTS" id="PR00449">
    <property type="entry name" value="RASTRNSFRMNG"/>
</dbReference>
<sequence length="296" mass="34132">MSEALIQYDIIILGNTKTGKKTLRDFLASLSPQESLQQGGSSRISMMKRKYQLNQDVTFSVRYWVNRGDFRTYSNFIKTIENVKGVVVLVDLSDRKSIQKIENYFISFQRRNLPLFLVGNKCDLDREVSSKEMMNIAQRFNAQYYEVSLLTGEMTDELYQGILLSTFKENYTKGSCGTYVKNVRELQHQKKRALAYRYALEQVYGNTIRKDILRQSLSNIVPQQILQGETDQDGYSREAQQIQQQIQGSLFAGNFDDQQDQGLFQNFLAKNSLMTDLSSSVIQHIAFNPQQIDVLN</sequence>
<dbReference type="SMART" id="SM00173">
    <property type="entry name" value="RAS"/>
    <property type="match status" value="1"/>
</dbReference>
<reference evidence="3" key="1">
    <citation type="journal article" date="2006" name="PLoS Biol.">
        <title>Macronuclear genome sequence of the ciliate Tetrahymena thermophila, a model eukaryote.</title>
        <authorList>
            <person name="Eisen J.A."/>
            <person name="Coyne R.S."/>
            <person name="Wu M."/>
            <person name="Wu D."/>
            <person name="Thiagarajan M."/>
            <person name="Wortman J.R."/>
            <person name="Badger J.H."/>
            <person name="Ren Q."/>
            <person name="Amedeo P."/>
            <person name="Jones K.M."/>
            <person name="Tallon L.J."/>
            <person name="Delcher A.L."/>
            <person name="Salzberg S.L."/>
            <person name="Silva J.C."/>
            <person name="Haas B.J."/>
            <person name="Majoros W.H."/>
            <person name="Farzad M."/>
            <person name="Carlton J.M."/>
            <person name="Smith R.K. Jr."/>
            <person name="Garg J."/>
            <person name="Pearlman R.E."/>
            <person name="Karrer K.M."/>
            <person name="Sun L."/>
            <person name="Manning G."/>
            <person name="Elde N.C."/>
            <person name="Turkewitz A.P."/>
            <person name="Asai D.J."/>
            <person name="Wilkes D.E."/>
            <person name="Wang Y."/>
            <person name="Cai H."/>
            <person name="Collins K."/>
            <person name="Stewart B.A."/>
            <person name="Lee S.R."/>
            <person name="Wilamowska K."/>
            <person name="Weinberg Z."/>
            <person name="Ruzzo W.L."/>
            <person name="Wloga D."/>
            <person name="Gaertig J."/>
            <person name="Frankel J."/>
            <person name="Tsao C.-C."/>
            <person name="Gorovsky M.A."/>
            <person name="Keeling P.J."/>
            <person name="Waller R.F."/>
            <person name="Patron N.J."/>
            <person name="Cherry J.M."/>
            <person name="Stover N.A."/>
            <person name="Krieger C.J."/>
            <person name="del Toro C."/>
            <person name="Ryder H.F."/>
            <person name="Williamson S.C."/>
            <person name="Barbeau R.A."/>
            <person name="Hamilton E.P."/>
            <person name="Orias E."/>
        </authorList>
    </citation>
    <scope>NUCLEOTIDE SEQUENCE [LARGE SCALE GENOMIC DNA]</scope>
    <source>
        <strain evidence="3">SB210</strain>
    </source>
</reference>
<dbReference type="EMBL" id="GG662770">
    <property type="protein sequence ID" value="EAR91265.3"/>
    <property type="molecule type" value="Genomic_DNA"/>
</dbReference>
<accession>Q231N7</accession>